<gene>
    <name evidence="3" type="ORF">BKE38_11225</name>
</gene>
<dbReference type="GO" id="GO:0016787">
    <property type="term" value="F:hydrolase activity"/>
    <property type="evidence" value="ECO:0007669"/>
    <property type="project" value="InterPro"/>
</dbReference>
<protein>
    <submittedName>
        <fullName evidence="3">Thioesterase</fullName>
    </submittedName>
</protein>
<name>A0A1V2H3M3_9PROT</name>
<dbReference type="Proteomes" id="UP000188879">
    <property type="component" value="Unassembled WGS sequence"/>
</dbReference>
<dbReference type="PANTHER" id="PTHR43569:SF1">
    <property type="entry name" value="BLL3371 PROTEIN"/>
    <property type="match status" value="1"/>
</dbReference>
<dbReference type="AlphaFoldDB" id="A0A1V2H3M3"/>
<comment type="similarity">
    <text evidence="1">Belongs to the metallo-dependent hydrolases superfamily.</text>
</comment>
<dbReference type="SUPFAM" id="SSF51556">
    <property type="entry name" value="Metallo-dependent hydrolases"/>
    <property type="match status" value="1"/>
</dbReference>
<dbReference type="OrthoDB" id="7183088at2"/>
<organism evidence="3 4">
    <name type="scientific">Teichococcus deserti</name>
    <dbReference type="NCBI Taxonomy" id="1817963"/>
    <lineage>
        <taxon>Bacteria</taxon>
        <taxon>Pseudomonadati</taxon>
        <taxon>Pseudomonadota</taxon>
        <taxon>Alphaproteobacteria</taxon>
        <taxon>Acetobacterales</taxon>
        <taxon>Roseomonadaceae</taxon>
        <taxon>Roseomonas</taxon>
    </lineage>
</organism>
<dbReference type="InterPro" id="IPR032466">
    <property type="entry name" value="Metal_Hydrolase"/>
</dbReference>
<keyword evidence="4" id="KW-1185">Reference proteome</keyword>
<dbReference type="InterPro" id="IPR052350">
    <property type="entry name" value="Metallo-dep_Lactonases"/>
</dbReference>
<dbReference type="PANTHER" id="PTHR43569">
    <property type="entry name" value="AMIDOHYDROLASE"/>
    <property type="match status" value="1"/>
</dbReference>
<sequence>MTAWSGPMVDAHQHFWEPARGRNPWLAPGAAIPFRYGDYAAIKRPYLPADYRRDAAGHDVVETVYVETEWDPADGIGETRYAAALQAEHGWPNAIVAQAWLHHDDAAEQLARQAAVPLVRSIRHKPGGDGRTPGLMSDPGWRRGYAALARHGLHFDLQAPWQAFAEAEALARDFPETLIVLNHAGLPADRSEAGLRGWREAMARLSDHANLRVKISGLGQRGRPWRAEDNRAILLETVSLFGAARCMIASNFPVDSLCGSLDTIFAGFKAIAADLPQAEQAWLFRDTARAVYRTGGAA</sequence>
<feature type="domain" description="Amidohydrolase-related" evidence="2">
    <location>
        <begin position="9"/>
        <end position="293"/>
    </location>
</feature>
<dbReference type="EMBL" id="MLCO01000090">
    <property type="protein sequence ID" value="ONG54039.1"/>
    <property type="molecule type" value="Genomic_DNA"/>
</dbReference>
<dbReference type="RefSeq" id="WP_076957447.1">
    <property type="nucleotide sequence ID" value="NZ_MLCO01000090.1"/>
</dbReference>
<accession>A0A1V2H3M3</accession>
<reference evidence="3 4" key="1">
    <citation type="submission" date="2016-10" db="EMBL/GenBank/DDBJ databases">
        <title>Draft Genome sequence of Roseomonas sp. strain M3.</title>
        <authorList>
            <person name="Subhash Y."/>
            <person name="Lee S."/>
        </authorList>
    </citation>
    <scope>NUCLEOTIDE SEQUENCE [LARGE SCALE GENOMIC DNA]</scope>
    <source>
        <strain evidence="3 4">M3</strain>
    </source>
</reference>
<dbReference type="InterPro" id="IPR006680">
    <property type="entry name" value="Amidohydro-rel"/>
</dbReference>
<dbReference type="Pfam" id="PF04909">
    <property type="entry name" value="Amidohydro_2"/>
    <property type="match status" value="1"/>
</dbReference>
<comment type="caution">
    <text evidence="3">The sequence shown here is derived from an EMBL/GenBank/DDBJ whole genome shotgun (WGS) entry which is preliminary data.</text>
</comment>
<evidence type="ECO:0000259" key="2">
    <source>
        <dbReference type="Pfam" id="PF04909"/>
    </source>
</evidence>
<evidence type="ECO:0000313" key="4">
    <source>
        <dbReference type="Proteomes" id="UP000188879"/>
    </source>
</evidence>
<dbReference type="Gene3D" id="3.20.20.140">
    <property type="entry name" value="Metal-dependent hydrolases"/>
    <property type="match status" value="1"/>
</dbReference>
<evidence type="ECO:0000313" key="3">
    <source>
        <dbReference type="EMBL" id="ONG54039.1"/>
    </source>
</evidence>
<evidence type="ECO:0000256" key="1">
    <source>
        <dbReference type="ARBA" id="ARBA00038310"/>
    </source>
</evidence>
<proteinExistence type="inferred from homology"/>